<dbReference type="PANTHER" id="PTHR45947:SF3">
    <property type="entry name" value="SULFOQUINOVOSYL TRANSFERASE SQD2"/>
    <property type="match status" value="1"/>
</dbReference>
<dbReference type="InterPro" id="IPR028098">
    <property type="entry name" value="Glyco_trans_4-like_N"/>
</dbReference>
<proteinExistence type="predicted"/>
<feature type="compositionally biased region" description="Low complexity" evidence="3">
    <location>
        <begin position="1"/>
        <end position="19"/>
    </location>
</feature>
<feature type="domain" description="Glycosyl transferase family 1" evidence="4">
    <location>
        <begin position="317"/>
        <end position="482"/>
    </location>
</feature>
<keyword evidence="1" id="KW-0328">Glycosyltransferase</keyword>
<evidence type="ECO:0000259" key="5">
    <source>
        <dbReference type="Pfam" id="PF13439"/>
    </source>
</evidence>
<evidence type="ECO:0000313" key="6">
    <source>
        <dbReference type="EMBL" id="GGU53911.1"/>
    </source>
</evidence>
<keyword evidence="7" id="KW-1185">Reference proteome</keyword>
<reference evidence="7" key="1">
    <citation type="journal article" date="2019" name="Int. J. Syst. Evol. Microbiol.">
        <title>The Global Catalogue of Microorganisms (GCM) 10K type strain sequencing project: providing services to taxonomists for standard genome sequencing and annotation.</title>
        <authorList>
            <consortium name="The Broad Institute Genomics Platform"/>
            <consortium name="The Broad Institute Genome Sequencing Center for Infectious Disease"/>
            <person name="Wu L."/>
            <person name="Ma J."/>
        </authorList>
    </citation>
    <scope>NUCLEOTIDE SEQUENCE [LARGE SCALE GENOMIC DNA]</scope>
    <source>
        <strain evidence="7">JCM 3399</strain>
    </source>
</reference>
<dbReference type="Pfam" id="PF00534">
    <property type="entry name" value="Glycos_transf_1"/>
    <property type="match status" value="1"/>
</dbReference>
<feature type="compositionally biased region" description="Low complexity" evidence="3">
    <location>
        <begin position="83"/>
        <end position="98"/>
    </location>
</feature>
<protein>
    <submittedName>
        <fullName evidence="6">Glycosyl transferase family 1</fullName>
    </submittedName>
</protein>
<evidence type="ECO:0000259" key="4">
    <source>
        <dbReference type="Pfam" id="PF00534"/>
    </source>
</evidence>
<dbReference type="Proteomes" id="UP000654471">
    <property type="component" value="Unassembled WGS sequence"/>
</dbReference>
<dbReference type="InterPro" id="IPR001296">
    <property type="entry name" value="Glyco_trans_1"/>
</dbReference>
<feature type="region of interest" description="Disordered" evidence="3">
    <location>
        <begin position="1"/>
        <end position="25"/>
    </location>
</feature>
<evidence type="ECO:0000313" key="7">
    <source>
        <dbReference type="Proteomes" id="UP000654471"/>
    </source>
</evidence>
<organism evidence="6 7">
    <name type="scientific">Streptomyces albospinus</name>
    <dbReference type="NCBI Taxonomy" id="285515"/>
    <lineage>
        <taxon>Bacteria</taxon>
        <taxon>Bacillati</taxon>
        <taxon>Actinomycetota</taxon>
        <taxon>Actinomycetes</taxon>
        <taxon>Kitasatosporales</taxon>
        <taxon>Streptomycetaceae</taxon>
        <taxon>Streptomyces</taxon>
    </lineage>
</organism>
<evidence type="ECO:0000256" key="3">
    <source>
        <dbReference type="SAM" id="MobiDB-lite"/>
    </source>
</evidence>
<sequence>MVTSGPGSTSTPSTHSSNSARVAAQAATGSPAAHALLPVLLMLSPSVVGRPACMIMMTPVAGHAIADPRVGVAGAVQPGGPGRAPAAGRLPGTVGPNRPYRRDPDRPPALPTDPVRRETTVHKTLIVTNDFPPRPGGIQAFLHSMALRLDPSQVVVYASTWKRSEEGRAATAAFDAEQPFPVVRDRTTMLLPTPRVTRRAVSLLREHGCSSVWFGAAAPLGLMAPALRAAGARRIVATTHGHEAGWAQLPAARQLLRRIGEGTDTLTYLGEYTRSRIAAALTPEAAARMVQLPPGVDEKTFHPGSGGHAVRARLGLAGRPVVVCVSRLVPRKGQDTLIEAMPAIVAEVPDAVLLIVGGGPYEEHLHALALEKGVADAVRFTGAVPWEELPAHYGAGDVFAMPCRTRRGGLDVEGLGIVYLEASATGLPVVAGDSGGAPDAVLDGETGWVVPGGSPATAAERLVTLLKDPALRRTMGERGRAWVEEKWRWDLLAERLKELL</sequence>
<dbReference type="CDD" id="cd03801">
    <property type="entry name" value="GT4_PimA-like"/>
    <property type="match status" value="1"/>
</dbReference>
<dbReference type="SUPFAM" id="SSF53756">
    <property type="entry name" value="UDP-Glycosyltransferase/glycogen phosphorylase"/>
    <property type="match status" value="1"/>
</dbReference>
<name>A0ABQ2UWS7_9ACTN</name>
<evidence type="ECO:0000256" key="2">
    <source>
        <dbReference type="ARBA" id="ARBA00022679"/>
    </source>
</evidence>
<accession>A0ABQ2UWS7</accession>
<dbReference type="PANTHER" id="PTHR45947">
    <property type="entry name" value="SULFOQUINOVOSYL TRANSFERASE SQD2"/>
    <property type="match status" value="1"/>
</dbReference>
<dbReference type="Pfam" id="PF13439">
    <property type="entry name" value="Glyco_transf_4"/>
    <property type="match status" value="1"/>
</dbReference>
<gene>
    <name evidence="6" type="ORF">GCM10010211_18480</name>
</gene>
<evidence type="ECO:0000256" key="1">
    <source>
        <dbReference type="ARBA" id="ARBA00022676"/>
    </source>
</evidence>
<keyword evidence="2 6" id="KW-0808">Transferase</keyword>
<comment type="caution">
    <text evidence="6">The sequence shown here is derived from an EMBL/GenBank/DDBJ whole genome shotgun (WGS) entry which is preliminary data.</text>
</comment>
<dbReference type="EMBL" id="BMRP01000004">
    <property type="protein sequence ID" value="GGU53911.1"/>
    <property type="molecule type" value="Genomic_DNA"/>
</dbReference>
<dbReference type="GO" id="GO:0016740">
    <property type="term" value="F:transferase activity"/>
    <property type="evidence" value="ECO:0007669"/>
    <property type="project" value="UniProtKB-KW"/>
</dbReference>
<dbReference type="Gene3D" id="3.40.50.2000">
    <property type="entry name" value="Glycogen Phosphorylase B"/>
    <property type="match status" value="2"/>
</dbReference>
<feature type="domain" description="Glycosyltransferase subfamily 4-like N-terminal" evidence="5">
    <location>
        <begin position="135"/>
        <end position="298"/>
    </location>
</feature>
<dbReference type="InterPro" id="IPR050194">
    <property type="entry name" value="Glycosyltransferase_grp1"/>
</dbReference>
<feature type="region of interest" description="Disordered" evidence="3">
    <location>
        <begin position="76"/>
        <end position="114"/>
    </location>
</feature>